<proteinExistence type="predicted"/>
<dbReference type="KEGG" id="vg:77953619"/>
<dbReference type="GeneID" id="77953619"/>
<dbReference type="EMBL" id="MN937349">
    <property type="protein sequence ID" value="QIQ60780.1"/>
    <property type="molecule type" value="Genomic_DNA"/>
</dbReference>
<organism evidence="1 2">
    <name type="scientific">Stenotrophomonas phage vB_SmaS_BUCT548</name>
    <dbReference type="NCBI Taxonomy" id="2712941"/>
    <lineage>
        <taxon>Viruses</taxon>
        <taxon>Duplodnaviria</taxon>
        <taxon>Heunggongvirae</taxon>
        <taxon>Uroviricota</taxon>
        <taxon>Caudoviricetes</taxon>
        <taxon>Beaumontvirinae</taxon>
        <taxon>Bixiavirus</taxon>
        <taxon>Bixiavirus BUCT548</taxon>
    </lineage>
</organism>
<reference evidence="1 2" key="1">
    <citation type="submission" date="2020-01" db="EMBL/GenBank/DDBJ databases">
        <authorList>
            <person name="Zhang W."/>
            <person name="Zhang R."/>
            <person name="Hu Y."/>
            <person name="Liu Y."/>
            <person name="Lin W."/>
            <person name="Wang L."/>
            <person name="Li J."/>
            <person name="An X."/>
            <person name="Song L."/>
            <person name="Fan H."/>
            <person name="Shi T."/>
            <person name="Liu H."/>
            <person name="Tong Y."/>
        </authorList>
    </citation>
    <scope>NUCLEOTIDE SEQUENCE [LARGE SCALE GENOMIC DNA]</scope>
</reference>
<evidence type="ECO:0000313" key="2">
    <source>
        <dbReference type="Proteomes" id="UP000509570"/>
    </source>
</evidence>
<accession>A0A7D2LHX2</accession>
<keyword evidence="2" id="KW-1185">Reference proteome</keyword>
<protein>
    <submittedName>
        <fullName evidence="1">Uncharacterized protein</fullName>
    </submittedName>
</protein>
<dbReference type="RefSeq" id="YP_010677245.1">
    <property type="nucleotide sequence ID" value="NC_071019.1"/>
</dbReference>
<name>A0A7D2LHX2_9CAUD</name>
<evidence type="ECO:0000313" key="1">
    <source>
        <dbReference type="EMBL" id="QIQ60780.1"/>
    </source>
</evidence>
<sequence length="145" mass="16558">MPTAKERRNEIADRLENLRKRVQWDTDYNTLTDAINELRSVRDRTFATVPKGTLKPGSATWHIVRLLERTGRGMTTKEIGAELIGGGFIKSTDSRDMSTYLNNARKGGAIVKHLIKSEKNWWGYESTYALPGVEVEGERYVKPFR</sequence>
<dbReference type="Proteomes" id="UP000509570">
    <property type="component" value="Segment"/>
</dbReference>